<dbReference type="GO" id="GO:0000974">
    <property type="term" value="C:Prp19 complex"/>
    <property type="evidence" value="ECO:0007669"/>
    <property type="project" value="TreeGrafter"/>
</dbReference>
<keyword evidence="1 4" id="KW-0853">WD repeat</keyword>
<evidence type="ECO:0000313" key="5">
    <source>
        <dbReference type="EMBL" id="KAF0977224.1"/>
    </source>
</evidence>
<evidence type="ECO:0000256" key="1">
    <source>
        <dbReference type="ARBA" id="ARBA00022574"/>
    </source>
</evidence>
<dbReference type="OrthoDB" id="10256122at2759"/>
<dbReference type="GO" id="GO:0071013">
    <property type="term" value="C:catalytic step 2 spliceosome"/>
    <property type="evidence" value="ECO:0007669"/>
    <property type="project" value="TreeGrafter"/>
</dbReference>
<dbReference type="GeneID" id="68111095"/>
<evidence type="ECO:0000256" key="2">
    <source>
        <dbReference type="ARBA" id="ARBA00022737"/>
    </source>
</evidence>
<dbReference type="InterPro" id="IPR045241">
    <property type="entry name" value="Prp46/PLRG1-like"/>
</dbReference>
<dbReference type="InterPro" id="IPR019775">
    <property type="entry name" value="WD40_repeat_CS"/>
</dbReference>
<feature type="repeat" description="WD" evidence="4">
    <location>
        <begin position="277"/>
        <end position="318"/>
    </location>
</feature>
<protein>
    <submittedName>
        <fullName evidence="5">Uncharacterized protein</fullName>
    </submittedName>
</protein>
<proteinExistence type="inferred from homology"/>
<reference evidence="5 6" key="1">
    <citation type="journal article" date="2019" name="Sci. Rep.">
        <title>Nanopore sequencing improves the draft genome of the human pathogenic amoeba Naegleria fowleri.</title>
        <authorList>
            <person name="Liechti N."/>
            <person name="Schurch N."/>
            <person name="Bruggmann R."/>
            <person name="Wittwer M."/>
        </authorList>
    </citation>
    <scope>NUCLEOTIDE SEQUENCE [LARGE SCALE GENOMIC DNA]</scope>
    <source>
        <strain evidence="5 6">ATCC 30894</strain>
    </source>
</reference>
<dbReference type="PANTHER" id="PTHR19923:SF0">
    <property type="entry name" value="PLEIOTROPIC REGULATOR 1"/>
    <property type="match status" value="1"/>
</dbReference>
<feature type="repeat" description="WD" evidence="4">
    <location>
        <begin position="319"/>
        <end position="360"/>
    </location>
</feature>
<organism evidence="5 6">
    <name type="scientific">Naegleria fowleri</name>
    <name type="common">Brain eating amoeba</name>
    <dbReference type="NCBI Taxonomy" id="5763"/>
    <lineage>
        <taxon>Eukaryota</taxon>
        <taxon>Discoba</taxon>
        <taxon>Heterolobosea</taxon>
        <taxon>Tetramitia</taxon>
        <taxon>Eutetramitia</taxon>
        <taxon>Vahlkampfiidae</taxon>
        <taxon>Naegleria</taxon>
    </lineage>
</organism>
<dbReference type="GO" id="GO:0000398">
    <property type="term" value="P:mRNA splicing, via spliceosome"/>
    <property type="evidence" value="ECO:0007669"/>
    <property type="project" value="InterPro"/>
</dbReference>
<dbReference type="Pfam" id="PF00400">
    <property type="entry name" value="WD40"/>
    <property type="match status" value="6"/>
</dbReference>
<dbReference type="PROSITE" id="PS00678">
    <property type="entry name" value="WD_REPEATS_1"/>
    <property type="match status" value="2"/>
</dbReference>
<dbReference type="InterPro" id="IPR036322">
    <property type="entry name" value="WD40_repeat_dom_sf"/>
</dbReference>
<dbReference type="SMART" id="SM00320">
    <property type="entry name" value="WD40"/>
    <property type="match status" value="7"/>
</dbReference>
<dbReference type="Gene3D" id="2.130.10.10">
    <property type="entry name" value="YVTN repeat-like/Quinoprotein amine dehydrogenase"/>
    <property type="match status" value="1"/>
</dbReference>
<comment type="similarity">
    <text evidence="3">Belongs to the WD repeat PRL1/PRL2 family.</text>
</comment>
<dbReference type="CDD" id="cd00200">
    <property type="entry name" value="WD40"/>
    <property type="match status" value="1"/>
</dbReference>
<feature type="repeat" description="WD" evidence="4">
    <location>
        <begin position="235"/>
        <end position="276"/>
    </location>
</feature>
<keyword evidence="2" id="KW-0677">Repeat</keyword>
<dbReference type="VEuPathDB" id="AmoebaDB:NfTy_063710"/>
<dbReference type="PROSITE" id="PS50082">
    <property type="entry name" value="WD_REPEATS_2"/>
    <property type="match status" value="4"/>
</dbReference>
<feature type="repeat" description="WD" evidence="4">
    <location>
        <begin position="193"/>
        <end position="234"/>
    </location>
</feature>
<dbReference type="VEuPathDB" id="AmoebaDB:FDP41_003877"/>
<dbReference type="EMBL" id="VFQX01000035">
    <property type="protein sequence ID" value="KAF0977224.1"/>
    <property type="molecule type" value="Genomic_DNA"/>
</dbReference>
<dbReference type="PANTHER" id="PTHR19923">
    <property type="entry name" value="WD40 REPEAT PROTEINPRL1/PRL2-RELATED"/>
    <property type="match status" value="1"/>
</dbReference>
<dbReference type="Proteomes" id="UP000444721">
    <property type="component" value="Unassembled WGS sequence"/>
</dbReference>
<evidence type="ECO:0000256" key="3">
    <source>
        <dbReference type="ARBA" id="ARBA00025726"/>
    </source>
</evidence>
<dbReference type="FunFam" id="2.130.10.10:FF:000012">
    <property type="entry name" value="Putative pleiotropic regulator 1"/>
    <property type="match status" value="1"/>
</dbReference>
<evidence type="ECO:0000313" key="6">
    <source>
        <dbReference type="Proteomes" id="UP000444721"/>
    </source>
</evidence>
<comment type="caution">
    <text evidence="5">The sequence shown here is derived from an EMBL/GenBank/DDBJ whole genome shotgun (WGS) entry which is preliminary data.</text>
</comment>
<dbReference type="GO" id="GO:0071011">
    <property type="term" value="C:precatalytic spliceosome"/>
    <property type="evidence" value="ECO:0007669"/>
    <property type="project" value="TreeGrafter"/>
</dbReference>
<gene>
    <name evidence="5" type="ORF">FDP41_003877</name>
</gene>
<dbReference type="SUPFAM" id="SSF50978">
    <property type="entry name" value="WD40 repeat-like"/>
    <property type="match status" value="1"/>
</dbReference>
<dbReference type="PROSITE" id="PS50294">
    <property type="entry name" value="WD_REPEATS_REGION"/>
    <property type="match status" value="4"/>
</dbReference>
<dbReference type="InterPro" id="IPR015943">
    <property type="entry name" value="WD40/YVTN_repeat-like_dom_sf"/>
</dbReference>
<dbReference type="InterPro" id="IPR020472">
    <property type="entry name" value="WD40_PAC1"/>
</dbReference>
<sequence>MQQEHTSVPSHLHDDLKQRLKLRMEQAEKLFQFEPSETKIDYLFSGSVDPLYIKSKMNNFIIDRTLSQTKQGLETNTKVRQIIRDAQPKKEETVLSKRKLDQVATGSSASGASSTALQLFDEKKDQTTTSIVLHAPQRVEDTQKALVAFDNSYYSLEGKDELTRSLILQEKRRRKEIEQKPKWHPPWKLMRVISGHTGWVRAVSVDISNEWFVTGSNDRTIKIWDLASGELKLTLSGHTSTVRDLVVSDRSPYLFSVGEDKSVRCWDLETNKCIRQYRGHLSGVYCCALHPSLDLLATGARDSSCRIWDIRTKKEVFLLTGHDSTVASVLSQEHEPQVVTGSMDSTIRLWDLKTGTTRTTLTHHKKSVRTMTLHPTEYTFGSASADSIKKWKCPEGKFMLSYEGTNEDVIIHSMAVNSDGVLVCAADDGTLDFWDWKTGHHFSSTKNIPQPGSLDSESAVLACKFDRSGARLITGGADKSIKIYRPDDSVMPPSEEENEQKFYISNLFGKKQY</sequence>
<dbReference type="OMA" id="CKFDRSG"/>
<accession>A0A6A5BSP0</accession>
<dbReference type="AlphaFoldDB" id="A0A6A5BSP0"/>
<keyword evidence="6" id="KW-1185">Reference proteome</keyword>
<name>A0A6A5BSP0_NAEFO</name>
<dbReference type="RefSeq" id="XP_044561937.1">
    <property type="nucleotide sequence ID" value="XM_044707229.1"/>
</dbReference>
<evidence type="ECO:0000256" key="4">
    <source>
        <dbReference type="PROSITE-ProRule" id="PRU00221"/>
    </source>
</evidence>
<dbReference type="VEuPathDB" id="AmoebaDB:NF0017410"/>
<dbReference type="InterPro" id="IPR001680">
    <property type="entry name" value="WD40_rpt"/>
</dbReference>
<dbReference type="PRINTS" id="PR00320">
    <property type="entry name" value="GPROTEINBRPT"/>
</dbReference>